<evidence type="ECO:0000256" key="8">
    <source>
        <dbReference type="ARBA" id="ARBA00023242"/>
    </source>
</evidence>
<keyword evidence="4" id="KW-0732">Signal</keyword>
<dbReference type="Pfam" id="PF22963">
    <property type="entry name" value="Ig_NUP210_3rd"/>
    <property type="match status" value="1"/>
</dbReference>
<dbReference type="InterPro" id="IPR055098">
    <property type="entry name" value="Ig_NUP210_3rd"/>
</dbReference>
<dbReference type="PANTHER" id="PTHR23019:SF0">
    <property type="entry name" value="NUCLEAR PORE MEMBRANE GLYCOPROTEIN 210"/>
    <property type="match status" value="1"/>
</dbReference>
<dbReference type="SUPFAM" id="SSF49373">
    <property type="entry name" value="Invasin/intimin cell-adhesion fragments"/>
    <property type="match status" value="1"/>
</dbReference>
<keyword evidence="6" id="KW-0472">Membrane</keyword>
<proteinExistence type="inferred from homology"/>
<dbReference type="STRING" id="451379.A0A0N5AR32"/>
<dbReference type="GO" id="GO:0031965">
    <property type="term" value="C:nuclear membrane"/>
    <property type="evidence" value="ECO:0007669"/>
    <property type="project" value="UniProtKB-SubCell"/>
</dbReference>
<dbReference type="PANTHER" id="PTHR23019">
    <property type="entry name" value="NUCLEAR PORE MEMBRANE GLYCOPROTEIN GP210-RELATED"/>
    <property type="match status" value="1"/>
</dbReference>
<dbReference type="GO" id="GO:0005643">
    <property type="term" value="C:nuclear pore"/>
    <property type="evidence" value="ECO:0007669"/>
    <property type="project" value="TreeGrafter"/>
</dbReference>
<dbReference type="InterPro" id="IPR045197">
    <property type="entry name" value="NUP210-like"/>
</dbReference>
<dbReference type="InterPro" id="IPR056897">
    <property type="entry name" value="Ig_NUP210_4th"/>
</dbReference>
<feature type="domain" description="NUP210 Ig-like" evidence="11">
    <location>
        <begin position="114"/>
        <end position="209"/>
    </location>
</feature>
<evidence type="ECO:0000256" key="5">
    <source>
        <dbReference type="ARBA" id="ARBA00022989"/>
    </source>
</evidence>
<evidence type="ECO:0000256" key="7">
    <source>
        <dbReference type="ARBA" id="ARBA00023180"/>
    </source>
</evidence>
<dbReference type="Pfam" id="PF22967">
    <property type="entry name" value="Ig_NUP210_1st"/>
    <property type="match status" value="1"/>
</dbReference>
<dbReference type="AlphaFoldDB" id="A0A0N5AR32"/>
<evidence type="ECO:0000256" key="2">
    <source>
        <dbReference type="ARBA" id="ARBA00007313"/>
    </source>
</evidence>
<reference evidence="15" key="1">
    <citation type="submission" date="2016-04" db="UniProtKB">
        <authorList>
            <consortium name="WormBaseParasite"/>
        </authorList>
    </citation>
    <scope>IDENTIFICATION</scope>
</reference>
<evidence type="ECO:0000259" key="9">
    <source>
        <dbReference type="Pfam" id="PF22963"/>
    </source>
</evidence>
<keyword evidence="14" id="KW-1185">Reference proteome</keyword>
<evidence type="ECO:0000259" key="12">
    <source>
        <dbReference type="Pfam" id="PF24991"/>
    </source>
</evidence>
<dbReference type="Pfam" id="PF26181">
    <property type="entry name" value="Ig_NUP210_13th"/>
    <property type="match status" value="1"/>
</dbReference>
<comment type="subcellular location">
    <subcellularLocation>
        <location evidence="1">Nucleus membrane</location>
        <topology evidence="1">Single-pass membrane protein</topology>
    </subcellularLocation>
</comment>
<dbReference type="Pfam" id="PF22969">
    <property type="entry name" value="Ig_NUP210_2nd"/>
    <property type="match status" value="1"/>
</dbReference>
<organism evidence="14 15">
    <name type="scientific">Syphacia muris</name>
    <dbReference type="NCBI Taxonomy" id="451379"/>
    <lineage>
        <taxon>Eukaryota</taxon>
        <taxon>Metazoa</taxon>
        <taxon>Ecdysozoa</taxon>
        <taxon>Nematoda</taxon>
        <taxon>Chromadorea</taxon>
        <taxon>Rhabditida</taxon>
        <taxon>Spirurina</taxon>
        <taxon>Oxyuridomorpha</taxon>
        <taxon>Oxyuroidea</taxon>
        <taxon>Oxyuridae</taxon>
        <taxon>Syphacia</taxon>
    </lineage>
</organism>
<feature type="domain" description="NUP210 Ig-like" evidence="13">
    <location>
        <begin position="640"/>
        <end position="754"/>
    </location>
</feature>
<dbReference type="Pfam" id="PF24991">
    <property type="entry name" value="Ig_NUP210_4th"/>
    <property type="match status" value="1"/>
</dbReference>
<keyword evidence="3" id="KW-0812">Transmembrane</keyword>
<dbReference type="InterPro" id="IPR058779">
    <property type="entry name" value="Ig_NUP210_13th"/>
</dbReference>
<dbReference type="InterPro" id="IPR055096">
    <property type="entry name" value="Ig_NUP210_1st"/>
</dbReference>
<sequence length="784" mass="84777">MKHLISIIFRILPDELLNVPRVLLPYHPEIQVSFELVVTDPEGGCFKWRSTRSDIVSVKMIAVKGDCSDRAMIYATSKHASEQTAMIFAEDKDSGIVLSCGVAVDIIKTIIISTTTKVLFLDAGPSDMVIQAKNSEGDMFSNLGGIPFEWELESTSSKRPLRVVPFSQSKYEAPDGIRYLEENKKRGYVVLVEGLQTGTAVLKDVLPHEIVLLVVANLLLVPSSDLYLPVGAVVRYSAQIVKQGTTEPISLPSAQYQLEVADTSICSLNDDMSSVVTVALGNTEISLIDKNVKSNVALKPPSVHIYVVEPTAISFSISGDSWYLEAGRQYTIVIQASDMKDNHLYISDNVIFDTYIPSAYFNVLNYSKNGSYFEVKAVKSGVTKLRSQLVSVKLPNKFVSGLSCEQLVTISDPLSIIPNVVVFPYVGENLHHSVHVKAIGGTSVYTWSTKDLKIARIDGGGLITSGNIGVTEIFAHDVRNNLHSASASVRVLPPIKLSFGESQLEALVSIYVFSYQFFRVDSLSYRVTGKSVGSVIVKASASSAIGKTIYSLPHEIQIFAPINILPKLVTLIPESVFQFEISGGPQPKSVVDFALTNSSVALVSADGLITSKQLGVTFVSASLNMNSGFSKDSAAIKVVSLTGIKIVVSSQTLDKDGKAWARIEGIGNDESPFAFCGAVYPLHITWSLGGHGVVEIMSPLGMSVSELSENYFQIHLLAVGSGQTEVKARVAVSSGAPSFTSTQMVFEESVVISVSEPLRLVHPALYPSSIIVAPNSKLQLIPNR</sequence>
<evidence type="ECO:0000313" key="14">
    <source>
        <dbReference type="Proteomes" id="UP000046393"/>
    </source>
</evidence>
<evidence type="ECO:0000256" key="3">
    <source>
        <dbReference type="ARBA" id="ARBA00022692"/>
    </source>
</evidence>
<evidence type="ECO:0000259" key="10">
    <source>
        <dbReference type="Pfam" id="PF22967"/>
    </source>
</evidence>
<dbReference type="Pfam" id="PF26182">
    <property type="entry name" value="Ig_NUP210_5th"/>
    <property type="match status" value="1"/>
</dbReference>
<protein>
    <submittedName>
        <fullName evidence="15">BIG2 domain-containing protein</fullName>
    </submittedName>
</protein>
<dbReference type="WBParaSite" id="SMUV_0000716501-mRNA-1">
    <property type="protein sequence ID" value="SMUV_0000716501-mRNA-1"/>
    <property type="gene ID" value="SMUV_0000716501"/>
</dbReference>
<feature type="domain" description="NUP210 Ig-like" evidence="10">
    <location>
        <begin position="17"/>
        <end position="105"/>
    </location>
</feature>
<evidence type="ECO:0000259" key="13">
    <source>
        <dbReference type="Pfam" id="PF26181"/>
    </source>
</evidence>
<keyword evidence="8" id="KW-0539">Nucleus</keyword>
<name>A0A0N5AR32_9BILA</name>
<evidence type="ECO:0000256" key="6">
    <source>
        <dbReference type="ARBA" id="ARBA00023136"/>
    </source>
</evidence>
<dbReference type="Proteomes" id="UP000046393">
    <property type="component" value="Unplaced"/>
</dbReference>
<accession>A0A0N5AR32</accession>
<feature type="domain" description="NUP210 Ig-like" evidence="9">
    <location>
        <begin position="216"/>
        <end position="310"/>
    </location>
</feature>
<evidence type="ECO:0000256" key="4">
    <source>
        <dbReference type="ARBA" id="ARBA00022729"/>
    </source>
</evidence>
<evidence type="ECO:0000259" key="11">
    <source>
        <dbReference type="Pfam" id="PF22969"/>
    </source>
</evidence>
<keyword evidence="7" id="KW-0325">Glycoprotein</keyword>
<comment type="similarity">
    <text evidence="2">Belongs to the NUP210 family.</text>
</comment>
<dbReference type="InterPro" id="IPR008964">
    <property type="entry name" value="Invasin/intimin_cell_adhesion"/>
</dbReference>
<dbReference type="InterPro" id="IPR055097">
    <property type="entry name" value="Ig_NUP210_2nd"/>
</dbReference>
<evidence type="ECO:0000313" key="15">
    <source>
        <dbReference type="WBParaSite" id="SMUV_0000716501-mRNA-1"/>
    </source>
</evidence>
<evidence type="ECO:0000256" key="1">
    <source>
        <dbReference type="ARBA" id="ARBA00004590"/>
    </source>
</evidence>
<keyword evidence="5" id="KW-1133">Transmembrane helix</keyword>
<feature type="domain" description="NUP210 fourth Ig-like" evidence="12">
    <location>
        <begin position="319"/>
        <end position="393"/>
    </location>
</feature>